<evidence type="ECO:0000256" key="9">
    <source>
        <dbReference type="ARBA" id="ARBA00023027"/>
    </source>
</evidence>
<keyword evidence="9 11" id="KW-0520">NAD</keyword>
<evidence type="ECO:0000259" key="12">
    <source>
        <dbReference type="Pfam" id="PF01467"/>
    </source>
</evidence>
<dbReference type="PANTHER" id="PTHR39321:SF3">
    <property type="entry name" value="PHOSPHOPANTETHEINE ADENYLYLTRANSFERASE"/>
    <property type="match status" value="1"/>
</dbReference>
<evidence type="ECO:0000256" key="2">
    <source>
        <dbReference type="ARBA" id="ARBA00005019"/>
    </source>
</evidence>
<dbReference type="HAMAP" id="MF_00244">
    <property type="entry name" value="NaMN_adenylyltr"/>
    <property type="match status" value="1"/>
</dbReference>
<dbReference type="SUPFAM" id="SSF52374">
    <property type="entry name" value="Nucleotidylyl transferase"/>
    <property type="match status" value="1"/>
</dbReference>
<comment type="caution">
    <text evidence="13">The sequence shown here is derived from an EMBL/GenBank/DDBJ whole genome shotgun (WGS) entry which is preliminary data.</text>
</comment>
<keyword evidence="4 11" id="KW-0662">Pyridine nucleotide biosynthesis</keyword>
<dbReference type="EMBL" id="SOYS01000002">
    <property type="protein sequence ID" value="NIY47402.1"/>
    <property type="molecule type" value="Genomic_DNA"/>
</dbReference>
<dbReference type="Gene3D" id="3.40.50.620">
    <property type="entry name" value="HUPs"/>
    <property type="match status" value="1"/>
</dbReference>
<comment type="catalytic activity">
    <reaction evidence="10 11">
        <text>nicotinate beta-D-ribonucleotide + ATP + H(+) = deamido-NAD(+) + diphosphate</text>
        <dbReference type="Rhea" id="RHEA:22860"/>
        <dbReference type="ChEBI" id="CHEBI:15378"/>
        <dbReference type="ChEBI" id="CHEBI:30616"/>
        <dbReference type="ChEBI" id="CHEBI:33019"/>
        <dbReference type="ChEBI" id="CHEBI:57502"/>
        <dbReference type="ChEBI" id="CHEBI:58437"/>
        <dbReference type="EC" id="2.7.7.18"/>
    </reaction>
</comment>
<dbReference type="InterPro" id="IPR005248">
    <property type="entry name" value="NadD/NMNAT"/>
</dbReference>
<dbReference type="NCBIfam" id="TIGR00482">
    <property type="entry name" value="nicotinate (nicotinamide) nucleotide adenylyltransferase"/>
    <property type="match status" value="1"/>
</dbReference>
<keyword evidence="6 11" id="KW-0548">Nucleotidyltransferase</keyword>
<dbReference type="CDD" id="cd02165">
    <property type="entry name" value="NMNAT"/>
    <property type="match status" value="1"/>
</dbReference>
<protein>
    <recommendedName>
        <fullName evidence="11">Probable nicotinate-nucleotide adenylyltransferase</fullName>
        <ecNumber evidence="11">2.7.7.18</ecNumber>
    </recommendedName>
    <alternativeName>
        <fullName evidence="11">Deamido-NAD(+) diphosphorylase</fullName>
    </alternativeName>
    <alternativeName>
        <fullName evidence="11">Deamido-NAD(+) pyrophosphorylase</fullName>
    </alternativeName>
    <alternativeName>
        <fullName evidence="11">Nicotinate mononucleotide adenylyltransferase</fullName>
        <shortName evidence="11">NaMN adenylyltransferase</shortName>
    </alternativeName>
</protein>
<dbReference type="GO" id="GO:0004515">
    <property type="term" value="F:nicotinate-nucleotide adenylyltransferase activity"/>
    <property type="evidence" value="ECO:0007669"/>
    <property type="project" value="UniProtKB-EC"/>
</dbReference>
<proteinExistence type="inferred from homology"/>
<gene>
    <name evidence="11 13" type="primary">nadD</name>
    <name evidence="13" type="ORF">E2L00_07635</name>
</gene>
<evidence type="ECO:0000256" key="10">
    <source>
        <dbReference type="ARBA" id="ARBA00048721"/>
    </source>
</evidence>
<comment type="function">
    <text evidence="1 11">Catalyzes the reversible adenylation of nicotinate mononucleotide (NaMN) to nicotinic acid adenine dinucleotide (NaAD).</text>
</comment>
<dbReference type="NCBIfam" id="NF000840">
    <property type="entry name" value="PRK00071.1-3"/>
    <property type="match status" value="1"/>
</dbReference>
<evidence type="ECO:0000313" key="13">
    <source>
        <dbReference type="EMBL" id="NIY47402.1"/>
    </source>
</evidence>
<evidence type="ECO:0000256" key="4">
    <source>
        <dbReference type="ARBA" id="ARBA00022642"/>
    </source>
</evidence>
<dbReference type="NCBIfam" id="TIGR00125">
    <property type="entry name" value="cyt_tran_rel"/>
    <property type="match status" value="1"/>
</dbReference>
<organism evidence="13 14">
    <name type="scientific">Cedecea colo</name>
    <dbReference type="NCBI Taxonomy" id="2552946"/>
    <lineage>
        <taxon>Bacteria</taxon>
        <taxon>Pseudomonadati</taxon>
        <taxon>Pseudomonadota</taxon>
        <taxon>Gammaproteobacteria</taxon>
        <taxon>Enterobacterales</taxon>
        <taxon>Enterobacteriaceae</taxon>
        <taxon>Cedecea</taxon>
    </lineage>
</organism>
<evidence type="ECO:0000313" key="14">
    <source>
        <dbReference type="Proteomes" id="UP000697927"/>
    </source>
</evidence>
<evidence type="ECO:0000256" key="11">
    <source>
        <dbReference type="HAMAP-Rule" id="MF_00244"/>
    </source>
</evidence>
<accession>A0ABX0VKB3</accession>
<dbReference type="RefSeq" id="WP_167609217.1">
    <property type="nucleotide sequence ID" value="NZ_SOYS01000002.1"/>
</dbReference>
<dbReference type="Proteomes" id="UP000697927">
    <property type="component" value="Unassembled WGS sequence"/>
</dbReference>
<evidence type="ECO:0000256" key="5">
    <source>
        <dbReference type="ARBA" id="ARBA00022679"/>
    </source>
</evidence>
<keyword evidence="5 11" id="KW-0808">Transferase</keyword>
<comment type="similarity">
    <text evidence="3 11">Belongs to the NadD family.</text>
</comment>
<dbReference type="InterPro" id="IPR004821">
    <property type="entry name" value="Cyt_trans-like"/>
</dbReference>
<dbReference type="InterPro" id="IPR014729">
    <property type="entry name" value="Rossmann-like_a/b/a_fold"/>
</dbReference>
<comment type="pathway">
    <text evidence="2 11">Cofactor biosynthesis; NAD(+) biosynthesis; deamido-NAD(+) from nicotinate D-ribonucleotide: step 1/1.</text>
</comment>
<keyword evidence="14" id="KW-1185">Reference proteome</keyword>
<keyword evidence="8 11" id="KW-0067">ATP-binding</keyword>
<reference evidence="13 14" key="1">
    <citation type="journal article" date="2020" name="Microorganisms">
        <title>Polyphasic Characterisation of Cedecea colo sp. nov., a New Enteric Bacterium Isolated from the Koala Hindgut.</title>
        <authorList>
            <person name="Boath J.M."/>
            <person name="Dakhal S."/>
            <person name="Van T.T.H."/>
            <person name="Moore R.J."/>
            <person name="Dekiwadia C."/>
            <person name="Macreadie I.G."/>
        </authorList>
    </citation>
    <scope>NUCLEOTIDE SEQUENCE [LARGE SCALE GENOMIC DNA]</scope>
    <source>
        <strain evidence="13 14">ZA</strain>
    </source>
</reference>
<evidence type="ECO:0000256" key="7">
    <source>
        <dbReference type="ARBA" id="ARBA00022741"/>
    </source>
</evidence>
<dbReference type="Pfam" id="PF01467">
    <property type="entry name" value="CTP_transf_like"/>
    <property type="match status" value="1"/>
</dbReference>
<name>A0ABX0VKB3_9ENTR</name>
<evidence type="ECO:0000256" key="6">
    <source>
        <dbReference type="ARBA" id="ARBA00022695"/>
    </source>
</evidence>
<evidence type="ECO:0000256" key="1">
    <source>
        <dbReference type="ARBA" id="ARBA00002324"/>
    </source>
</evidence>
<dbReference type="EC" id="2.7.7.18" evidence="11"/>
<feature type="domain" description="Cytidyltransferase-like" evidence="12">
    <location>
        <begin position="11"/>
        <end position="191"/>
    </location>
</feature>
<sequence length="218" mass="24233">MASPVLPLCAIYGGTFDPIHYGHLKPVAALATQVALHRVTIMPNNVPPHRPQPEANSQQRKAMVELAIAGNSLFKLDARELARSTPSYTVETLEEVRAEQGSQQPLAFIIGQDSLLSLQRWHRWESLLDLCHLLVCQRPGYSVAMDTPGQQRWLDRHSTTSVDELHAAPAGKIYLAQTPMYDISATAIRQRLAQNLSCGDLVPAPVLAFIQQHNLYQR</sequence>
<evidence type="ECO:0000256" key="8">
    <source>
        <dbReference type="ARBA" id="ARBA00022840"/>
    </source>
</evidence>
<dbReference type="PANTHER" id="PTHR39321">
    <property type="entry name" value="NICOTINATE-NUCLEOTIDE ADENYLYLTRANSFERASE-RELATED"/>
    <property type="match status" value="1"/>
</dbReference>
<keyword evidence="7 11" id="KW-0547">Nucleotide-binding</keyword>
<dbReference type="NCBIfam" id="NF000839">
    <property type="entry name" value="PRK00071.1-1"/>
    <property type="match status" value="1"/>
</dbReference>
<evidence type="ECO:0000256" key="3">
    <source>
        <dbReference type="ARBA" id="ARBA00009014"/>
    </source>
</evidence>